<dbReference type="EMBL" id="SJPQ01000003">
    <property type="protein sequence ID" value="TWT87090.1"/>
    <property type="molecule type" value="Genomic_DNA"/>
</dbReference>
<evidence type="ECO:0000256" key="4">
    <source>
        <dbReference type="SAM" id="MobiDB-lite"/>
    </source>
</evidence>
<dbReference type="Pfam" id="PF00027">
    <property type="entry name" value="cNMP_binding"/>
    <property type="match status" value="1"/>
</dbReference>
<dbReference type="InterPro" id="IPR036388">
    <property type="entry name" value="WH-like_DNA-bd_sf"/>
</dbReference>
<dbReference type="CDD" id="cd00092">
    <property type="entry name" value="HTH_CRP"/>
    <property type="match status" value="1"/>
</dbReference>
<dbReference type="InterPro" id="IPR050397">
    <property type="entry name" value="Env_Response_Regulators"/>
</dbReference>
<name>A0A5C5ZIW0_9BACT</name>
<proteinExistence type="predicted"/>
<evidence type="ECO:0000256" key="2">
    <source>
        <dbReference type="ARBA" id="ARBA00023125"/>
    </source>
</evidence>
<dbReference type="InterPro" id="IPR000595">
    <property type="entry name" value="cNMP-bd_dom"/>
</dbReference>
<dbReference type="Pfam" id="PF13545">
    <property type="entry name" value="HTH_Crp_2"/>
    <property type="match status" value="1"/>
</dbReference>
<accession>A0A5C5ZIW0</accession>
<dbReference type="InterPro" id="IPR036390">
    <property type="entry name" value="WH_DNA-bd_sf"/>
</dbReference>
<dbReference type="CDD" id="cd00038">
    <property type="entry name" value="CAP_ED"/>
    <property type="match status" value="1"/>
</dbReference>
<dbReference type="InterPro" id="IPR012318">
    <property type="entry name" value="HTH_CRP"/>
</dbReference>
<comment type="caution">
    <text evidence="7">The sequence shown here is derived from an EMBL/GenBank/DDBJ whole genome shotgun (WGS) entry which is preliminary data.</text>
</comment>
<dbReference type="PROSITE" id="PS50042">
    <property type="entry name" value="CNMP_BINDING_3"/>
    <property type="match status" value="1"/>
</dbReference>
<evidence type="ECO:0000256" key="3">
    <source>
        <dbReference type="ARBA" id="ARBA00023163"/>
    </source>
</evidence>
<dbReference type="Proteomes" id="UP000315440">
    <property type="component" value="Unassembled WGS sequence"/>
</dbReference>
<evidence type="ECO:0000256" key="1">
    <source>
        <dbReference type="ARBA" id="ARBA00023015"/>
    </source>
</evidence>
<dbReference type="InterPro" id="IPR018490">
    <property type="entry name" value="cNMP-bd_dom_sf"/>
</dbReference>
<dbReference type="InterPro" id="IPR014710">
    <property type="entry name" value="RmlC-like_jellyroll"/>
</dbReference>
<keyword evidence="3" id="KW-0804">Transcription</keyword>
<keyword evidence="8" id="KW-1185">Reference proteome</keyword>
<dbReference type="PANTHER" id="PTHR24567:SF74">
    <property type="entry name" value="HTH-TYPE TRANSCRIPTIONAL REGULATOR ARCR"/>
    <property type="match status" value="1"/>
</dbReference>
<feature type="domain" description="Cyclic nucleotide-binding" evidence="5">
    <location>
        <begin position="78"/>
        <end position="183"/>
    </location>
</feature>
<organism evidence="7 8">
    <name type="scientific">Pseudobythopirellula maris</name>
    <dbReference type="NCBI Taxonomy" id="2527991"/>
    <lineage>
        <taxon>Bacteria</taxon>
        <taxon>Pseudomonadati</taxon>
        <taxon>Planctomycetota</taxon>
        <taxon>Planctomycetia</taxon>
        <taxon>Pirellulales</taxon>
        <taxon>Lacipirellulaceae</taxon>
        <taxon>Pseudobythopirellula</taxon>
    </lineage>
</organism>
<dbReference type="GO" id="GO:0003700">
    <property type="term" value="F:DNA-binding transcription factor activity"/>
    <property type="evidence" value="ECO:0007669"/>
    <property type="project" value="TreeGrafter"/>
</dbReference>
<reference evidence="7 8" key="1">
    <citation type="submission" date="2019-02" db="EMBL/GenBank/DDBJ databases">
        <title>Deep-cultivation of Planctomycetes and their phenomic and genomic characterization uncovers novel biology.</title>
        <authorList>
            <person name="Wiegand S."/>
            <person name="Jogler M."/>
            <person name="Boedeker C."/>
            <person name="Pinto D."/>
            <person name="Vollmers J."/>
            <person name="Rivas-Marin E."/>
            <person name="Kohn T."/>
            <person name="Peeters S.H."/>
            <person name="Heuer A."/>
            <person name="Rast P."/>
            <person name="Oberbeckmann S."/>
            <person name="Bunk B."/>
            <person name="Jeske O."/>
            <person name="Meyerdierks A."/>
            <person name="Storesund J.E."/>
            <person name="Kallscheuer N."/>
            <person name="Luecker S."/>
            <person name="Lage O.M."/>
            <person name="Pohl T."/>
            <person name="Merkel B.J."/>
            <person name="Hornburger P."/>
            <person name="Mueller R.-W."/>
            <person name="Bruemmer F."/>
            <person name="Labrenz M."/>
            <person name="Spormann A.M."/>
            <person name="Op Den Camp H."/>
            <person name="Overmann J."/>
            <person name="Amann R."/>
            <person name="Jetten M.S.M."/>
            <person name="Mascher T."/>
            <person name="Medema M.H."/>
            <person name="Devos D.P."/>
            <person name="Kaster A.-K."/>
            <person name="Ovreas L."/>
            <person name="Rohde M."/>
            <person name="Galperin M.Y."/>
            <person name="Jogler C."/>
        </authorList>
    </citation>
    <scope>NUCLEOTIDE SEQUENCE [LARGE SCALE GENOMIC DNA]</scope>
    <source>
        <strain evidence="7 8">Mal64</strain>
    </source>
</reference>
<dbReference type="GO" id="GO:0003677">
    <property type="term" value="F:DNA binding"/>
    <property type="evidence" value="ECO:0007669"/>
    <property type="project" value="UniProtKB-KW"/>
</dbReference>
<dbReference type="SMART" id="SM00100">
    <property type="entry name" value="cNMP"/>
    <property type="match status" value="1"/>
</dbReference>
<dbReference type="Gene3D" id="2.60.120.10">
    <property type="entry name" value="Jelly Rolls"/>
    <property type="match status" value="1"/>
</dbReference>
<dbReference type="PRINTS" id="PR00034">
    <property type="entry name" value="HTHCRP"/>
</dbReference>
<dbReference type="SMART" id="SM00419">
    <property type="entry name" value="HTH_CRP"/>
    <property type="match status" value="1"/>
</dbReference>
<evidence type="ECO:0000259" key="5">
    <source>
        <dbReference type="PROSITE" id="PS50042"/>
    </source>
</evidence>
<feature type="region of interest" description="Disordered" evidence="4">
    <location>
        <begin position="1"/>
        <end position="62"/>
    </location>
</feature>
<sequence length="299" mass="32201">MGSSGLLIGGDPEGAPPGRAAAYGSPPPGSETRGSDPSGSRKFGAPTNGSPKPIPPPLRPADQNAMTETLWFLKQCDLFRHLAPDEVAALEARSRSRTYKRGEPIYLPADQANGVLVLAEGRVKIGSLTSDGKQSILAFIEPGELFGELSLLEPGEREEHAEAAEKSTVILVPSDLMTALVERNPHIAYGVTKLYGLRRRRIERRLRSLLFRSNRDRLISLLKELADQYGEATAEGVKLRIKLSHQDLASVIGSTRETVTILLGELQAEGKLVLGRRKIVLTDPATLEASGNGESGPNN</sequence>
<dbReference type="SUPFAM" id="SSF51206">
    <property type="entry name" value="cAMP-binding domain-like"/>
    <property type="match status" value="1"/>
</dbReference>
<dbReference type="Gene3D" id="1.10.10.10">
    <property type="entry name" value="Winged helix-like DNA-binding domain superfamily/Winged helix DNA-binding domain"/>
    <property type="match status" value="1"/>
</dbReference>
<keyword evidence="1" id="KW-0805">Transcription regulation</keyword>
<dbReference type="GO" id="GO:0005829">
    <property type="term" value="C:cytosol"/>
    <property type="evidence" value="ECO:0007669"/>
    <property type="project" value="TreeGrafter"/>
</dbReference>
<protein>
    <submittedName>
        <fullName evidence="7">Global nitrogen regulator</fullName>
    </submittedName>
</protein>
<evidence type="ECO:0000313" key="7">
    <source>
        <dbReference type="EMBL" id="TWT87090.1"/>
    </source>
</evidence>
<dbReference type="AlphaFoldDB" id="A0A5C5ZIW0"/>
<dbReference type="PANTHER" id="PTHR24567">
    <property type="entry name" value="CRP FAMILY TRANSCRIPTIONAL REGULATORY PROTEIN"/>
    <property type="match status" value="1"/>
</dbReference>
<dbReference type="PROSITE" id="PS51063">
    <property type="entry name" value="HTH_CRP_2"/>
    <property type="match status" value="1"/>
</dbReference>
<dbReference type="SUPFAM" id="SSF46785">
    <property type="entry name" value="Winged helix' DNA-binding domain"/>
    <property type="match status" value="1"/>
</dbReference>
<feature type="domain" description="HTH crp-type" evidence="6">
    <location>
        <begin position="212"/>
        <end position="285"/>
    </location>
</feature>
<evidence type="ECO:0000313" key="8">
    <source>
        <dbReference type="Proteomes" id="UP000315440"/>
    </source>
</evidence>
<evidence type="ECO:0000259" key="6">
    <source>
        <dbReference type="PROSITE" id="PS51063"/>
    </source>
</evidence>
<gene>
    <name evidence="7" type="primary">ntcA</name>
    <name evidence="7" type="ORF">Mal64_26240</name>
</gene>
<keyword evidence="2" id="KW-0238">DNA-binding</keyword>